<sequence length="327" mass="38019">MIYPEFKYVNVAVEGVHNRKGIYDISKLGNPTGKKETYCTYFRYDDEMHEHFQQKGTVSGFQGKAWADWLPIDIDSDDLQEAQDLLTTLCRNLQDYEIDINCCRFYFSGAKGFHVMIPSAIFQAKPQQDIHKRFRKVALELSKGINIDTSIYDKTRIFRLANTINSKTNLHKIELYPFEATALTIEDILERAKEPSEKLEIETEYDISEELSEVYQEDLQKQKENSKTKVRSKICMSNLMQGVGEGERDNVGVRVASHLKQSGLTPKMMWVALDEWNESNDPPLTTDELERIYEQGLQDYQFGCHDPILKQNCSPDCIFYKKEWARF</sequence>
<feature type="domain" description="Primase C-terminal 1" evidence="1">
    <location>
        <begin position="241"/>
        <end position="292"/>
    </location>
</feature>
<proteinExistence type="predicted"/>
<dbReference type="Proteomes" id="UP000634435">
    <property type="component" value="Unassembled WGS sequence"/>
</dbReference>
<evidence type="ECO:0000313" key="3">
    <source>
        <dbReference type="Proteomes" id="UP000634435"/>
    </source>
</evidence>
<dbReference type="RefSeq" id="WP_188942175.1">
    <property type="nucleotide sequence ID" value="NZ_BMPN01000001.1"/>
</dbReference>
<evidence type="ECO:0000313" key="2">
    <source>
        <dbReference type="EMBL" id="GGJ48848.1"/>
    </source>
</evidence>
<dbReference type="InterPro" id="IPR014820">
    <property type="entry name" value="PriCT_1"/>
</dbReference>
<organism evidence="2 3">
    <name type="scientific">Virgibacillus kapii</name>
    <dbReference type="NCBI Taxonomy" id="1638645"/>
    <lineage>
        <taxon>Bacteria</taxon>
        <taxon>Bacillati</taxon>
        <taxon>Bacillota</taxon>
        <taxon>Bacilli</taxon>
        <taxon>Bacillales</taxon>
        <taxon>Bacillaceae</taxon>
        <taxon>Virgibacillus</taxon>
    </lineage>
</organism>
<reference evidence="3" key="1">
    <citation type="journal article" date="2019" name="Int. J. Syst. Evol. Microbiol.">
        <title>The Global Catalogue of Microorganisms (GCM) 10K type strain sequencing project: providing services to taxonomists for standard genome sequencing and annotation.</title>
        <authorList>
            <consortium name="The Broad Institute Genomics Platform"/>
            <consortium name="The Broad Institute Genome Sequencing Center for Infectious Disease"/>
            <person name="Wu L."/>
            <person name="Ma J."/>
        </authorList>
    </citation>
    <scope>NUCLEOTIDE SEQUENCE [LARGE SCALE GENOMIC DNA]</scope>
    <source>
        <strain evidence="3">JCM 30071</strain>
    </source>
</reference>
<comment type="caution">
    <text evidence="2">The sequence shown here is derived from an EMBL/GenBank/DDBJ whole genome shotgun (WGS) entry which is preliminary data.</text>
</comment>
<name>A0ABQ2D7J8_9BACI</name>
<gene>
    <name evidence="2" type="ORF">GCM10007111_08580</name>
</gene>
<dbReference type="Pfam" id="PF08708">
    <property type="entry name" value="PriCT_1"/>
    <property type="match status" value="1"/>
</dbReference>
<dbReference type="EMBL" id="BMPN01000001">
    <property type="protein sequence ID" value="GGJ48848.1"/>
    <property type="molecule type" value="Genomic_DNA"/>
</dbReference>
<protein>
    <recommendedName>
        <fullName evidence="1">Primase C-terminal 1 domain-containing protein</fullName>
    </recommendedName>
</protein>
<dbReference type="SUPFAM" id="SSF56747">
    <property type="entry name" value="Prim-pol domain"/>
    <property type="match status" value="1"/>
</dbReference>
<evidence type="ECO:0000259" key="1">
    <source>
        <dbReference type="Pfam" id="PF08708"/>
    </source>
</evidence>
<dbReference type="Gene3D" id="3.90.920.10">
    <property type="entry name" value="DNA primase, PRIM domain"/>
    <property type="match status" value="1"/>
</dbReference>
<accession>A0ABQ2D7J8</accession>
<keyword evidence="3" id="KW-1185">Reference proteome</keyword>